<protein>
    <submittedName>
        <fullName evidence="2">Uncharacterized protein</fullName>
    </submittedName>
</protein>
<gene>
    <name evidence="2" type="ORF">BVRB_027200</name>
</gene>
<evidence type="ECO:0000313" key="2">
    <source>
        <dbReference type="EMBL" id="KMS93860.1"/>
    </source>
</evidence>
<reference evidence="2 3" key="1">
    <citation type="journal article" date="2014" name="Nature">
        <title>The genome of the recently domesticated crop plant sugar beet (Beta vulgaris).</title>
        <authorList>
            <person name="Dohm J.C."/>
            <person name="Minoche A.E."/>
            <person name="Holtgrawe D."/>
            <person name="Capella-Gutierrez S."/>
            <person name="Zakrzewski F."/>
            <person name="Tafer H."/>
            <person name="Rupp O."/>
            <person name="Sorensen T.R."/>
            <person name="Stracke R."/>
            <person name="Reinhardt R."/>
            <person name="Goesmann A."/>
            <person name="Kraft T."/>
            <person name="Schulz B."/>
            <person name="Stadler P.F."/>
            <person name="Schmidt T."/>
            <person name="Gabaldon T."/>
            <person name="Lehrach H."/>
            <person name="Weisshaar B."/>
            <person name="Himmelbauer H."/>
        </authorList>
    </citation>
    <scope>NUCLEOTIDE SEQUENCE [LARGE SCALE GENOMIC DNA]</scope>
    <source>
        <tissue evidence="2">Taproot</tissue>
    </source>
</reference>
<evidence type="ECO:0000256" key="1">
    <source>
        <dbReference type="SAM" id="Coils"/>
    </source>
</evidence>
<accession>A0A0J8DSX4</accession>
<dbReference type="Proteomes" id="UP000035740">
    <property type="component" value="Unassembled WGS sequence"/>
</dbReference>
<proteinExistence type="predicted"/>
<dbReference type="AlphaFoldDB" id="A0A0J8DSX4"/>
<organism evidence="2 3">
    <name type="scientific">Beta vulgaris subsp. vulgaris</name>
    <name type="common">Beet</name>
    <dbReference type="NCBI Taxonomy" id="3555"/>
    <lineage>
        <taxon>Eukaryota</taxon>
        <taxon>Viridiplantae</taxon>
        <taxon>Streptophyta</taxon>
        <taxon>Embryophyta</taxon>
        <taxon>Tracheophyta</taxon>
        <taxon>Spermatophyta</taxon>
        <taxon>Magnoliopsida</taxon>
        <taxon>eudicotyledons</taxon>
        <taxon>Gunneridae</taxon>
        <taxon>Pentapetalae</taxon>
        <taxon>Caryophyllales</taxon>
        <taxon>Chenopodiaceae</taxon>
        <taxon>Betoideae</taxon>
        <taxon>Beta</taxon>
    </lineage>
</organism>
<keyword evidence="3" id="KW-1185">Reference proteome</keyword>
<keyword evidence="1" id="KW-0175">Coiled coil</keyword>
<name>A0A0J8DSX4_BETVV</name>
<dbReference type="EMBL" id="KQ098275">
    <property type="protein sequence ID" value="KMS93860.1"/>
    <property type="molecule type" value="Genomic_DNA"/>
</dbReference>
<sequence>EYSAAVQTVDGLTTDNAELRTKLTTATEQLRTRSTELDRARLELLALRELFEGQTAELKDITKTRDELAAQLNCSNAESRTTSTQLFCLREQLANMRRAWNDNCRRFAGEHRELMDARAKILLLKQGGDQQLQRIESLMLTVNEGKEQLKAIMGQHQREIDQLRYENQSVWVQRDEYVEMTMNLKATQEQLQQDVSNLQATITDKTSQIAKHLQSIEVNCFIA</sequence>
<feature type="non-terminal residue" evidence="2">
    <location>
        <position position="1"/>
    </location>
</feature>
<evidence type="ECO:0000313" key="3">
    <source>
        <dbReference type="Proteomes" id="UP000035740"/>
    </source>
</evidence>
<dbReference type="Gramene" id="KMS93860">
    <property type="protein sequence ID" value="KMS93860"/>
    <property type="gene ID" value="BVRB_027200"/>
</dbReference>
<feature type="coiled-coil region" evidence="1">
    <location>
        <begin position="146"/>
        <end position="208"/>
    </location>
</feature>